<reference evidence="3 4" key="1">
    <citation type="submission" date="2018-10" db="EMBL/GenBank/DDBJ databases">
        <authorList>
            <person name="Li J."/>
        </authorList>
    </citation>
    <scope>NUCLEOTIDE SEQUENCE [LARGE SCALE GENOMIC DNA]</scope>
    <source>
        <strain evidence="3 4">CCTCC AB209002</strain>
    </source>
</reference>
<sequence length="183" mass="19435">MSETLSGKKVAFLLTDGFEDSELTSPWQAVTDAGASAVLVAPELGTLTGKNGHTQQVDIRAAEATSNNFDALVLPGGVVNADHLRMDADSVKLAHSFFEDHKPVGVICHGAWLLIEADVVRGRELTSYPSLKTDLVNAGANWVDEEVVVDSGLVSSRTPDDLPAFNAKLVEEIGEGEHEGQTP</sequence>
<dbReference type="AlphaFoldDB" id="A0A3L6ZQP2"/>
<dbReference type="RefSeq" id="WP_121673286.1">
    <property type="nucleotide sequence ID" value="NZ_BMXM01000007.1"/>
</dbReference>
<name>A0A3L6ZQP2_9MICO</name>
<dbReference type="CDD" id="cd03134">
    <property type="entry name" value="GATase1_PfpI_like"/>
    <property type="match status" value="1"/>
</dbReference>
<accession>A0A3L6ZQP2</accession>
<dbReference type="PANTHER" id="PTHR42733:SF12">
    <property type="entry name" value="PROTEINASE"/>
    <property type="match status" value="1"/>
</dbReference>
<dbReference type="PANTHER" id="PTHR42733">
    <property type="entry name" value="DJ-1 PROTEIN"/>
    <property type="match status" value="1"/>
</dbReference>
<dbReference type="Gene3D" id="3.40.50.880">
    <property type="match status" value="1"/>
</dbReference>
<organism evidence="3 4">
    <name type="scientific">Mycetocola manganoxydans</name>
    <dbReference type="NCBI Taxonomy" id="699879"/>
    <lineage>
        <taxon>Bacteria</taxon>
        <taxon>Bacillati</taxon>
        <taxon>Actinomycetota</taxon>
        <taxon>Actinomycetes</taxon>
        <taxon>Micrococcales</taxon>
        <taxon>Microbacteriaceae</taxon>
        <taxon>Mycetocola</taxon>
    </lineage>
</organism>
<keyword evidence="3" id="KW-0808">Transferase</keyword>
<comment type="caution">
    <text evidence="3">The sequence shown here is derived from an EMBL/GenBank/DDBJ whole genome shotgun (WGS) entry which is preliminary data.</text>
</comment>
<keyword evidence="4" id="KW-1185">Reference proteome</keyword>
<dbReference type="OrthoDB" id="9792284at2"/>
<feature type="domain" description="DJ-1/PfpI" evidence="2">
    <location>
        <begin position="8"/>
        <end position="172"/>
    </location>
</feature>
<dbReference type="InterPro" id="IPR029062">
    <property type="entry name" value="Class_I_gatase-like"/>
</dbReference>
<dbReference type="SUPFAM" id="SSF52317">
    <property type="entry name" value="Class I glutamine amidotransferase-like"/>
    <property type="match status" value="1"/>
</dbReference>
<evidence type="ECO:0000256" key="1">
    <source>
        <dbReference type="ARBA" id="ARBA00008542"/>
    </source>
</evidence>
<comment type="similarity">
    <text evidence="1">Belongs to the peptidase C56 family.</text>
</comment>
<evidence type="ECO:0000259" key="2">
    <source>
        <dbReference type="Pfam" id="PF01965"/>
    </source>
</evidence>
<dbReference type="PROSITE" id="PS51276">
    <property type="entry name" value="PEPTIDASE_C56_PFPI"/>
    <property type="match status" value="1"/>
</dbReference>
<dbReference type="EMBL" id="RCUV01000011">
    <property type="protein sequence ID" value="RLP70226.1"/>
    <property type="molecule type" value="Genomic_DNA"/>
</dbReference>
<evidence type="ECO:0000313" key="4">
    <source>
        <dbReference type="Proteomes" id="UP000270299"/>
    </source>
</evidence>
<proteinExistence type="inferred from homology"/>
<gene>
    <name evidence="3" type="ORF">D9V29_10540</name>
</gene>
<protein>
    <submittedName>
        <fullName evidence="3">Type 1 glutamine amidotransferase</fullName>
    </submittedName>
</protein>
<dbReference type="InterPro" id="IPR006286">
    <property type="entry name" value="C56_PfpI-like"/>
</dbReference>
<dbReference type="InterPro" id="IPR002818">
    <property type="entry name" value="DJ-1/PfpI"/>
</dbReference>
<dbReference type="GO" id="GO:0016740">
    <property type="term" value="F:transferase activity"/>
    <property type="evidence" value="ECO:0007669"/>
    <property type="project" value="UniProtKB-KW"/>
</dbReference>
<evidence type="ECO:0000313" key="3">
    <source>
        <dbReference type="EMBL" id="RLP70226.1"/>
    </source>
</evidence>
<dbReference type="Pfam" id="PF01965">
    <property type="entry name" value="DJ-1_PfpI"/>
    <property type="match status" value="1"/>
</dbReference>
<dbReference type="Proteomes" id="UP000270299">
    <property type="component" value="Unassembled WGS sequence"/>
</dbReference>
<dbReference type="NCBIfam" id="TIGR01382">
    <property type="entry name" value="PfpI"/>
    <property type="match status" value="1"/>
</dbReference>
<keyword evidence="3" id="KW-0315">Glutamine amidotransferase</keyword>